<comment type="caution">
    <text evidence="1">The sequence shown here is derived from an EMBL/GenBank/DDBJ whole genome shotgun (WGS) entry which is preliminary data.</text>
</comment>
<name>A0A0G0Z0U9_9BACT</name>
<accession>A0A0G0Z0U9</accession>
<evidence type="ECO:0000313" key="2">
    <source>
        <dbReference type="Proteomes" id="UP000033854"/>
    </source>
</evidence>
<feature type="non-terminal residue" evidence="1">
    <location>
        <position position="36"/>
    </location>
</feature>
<sequence>MRAMLAGTGLKLVGRRIPATTIDPALTSLISPVSRL</sequence>
<proteinExistence type="predicted"/>
<reference evidence="1 2" key="1">
    <citation type="journal article" date="2015" name="Nature">
        <title>rRNA introns, odd ribosomes, and small enigmatic genomes across a large radiation of phyla.</title>
        <authorList>
            <person name="Brown C.T."/>
            <person name="Hug L.A."/>
            <person name="Thomas B.C."/>
            <person name="Sharon I."/>
            <person name="Castelle C.J."/>
            <person name="Singh A."/>
            <person name="Wilkins M.J."/>
            <person name="Williams K.H."/>
            <person name="Banfield J.F."/>
        </authorList>
    </citation>
    <scope>NUCLEOTIDE SEQUENCE [LARGE SCALE GENOMIC DNA]</scope>
</reference>
<dbReference type="EMBL" id="LCDA01000014">
    <property type="protein sequence ID" value="KKS42389.1"/>
    <property type="molecule type" value="Genomic_DNA"/>
</dbReference>
<protein>
    <submittedName>
        <fullName evidence="1">Uncharacterized protein</fullName>
    </submittedName>
</protein>
<organism evidence="1 2">
    <name type="scientific">Candidatus Collierbacteria bacterium GW2011_GWA2_42_17</name>
    <dbReference type="NCBI Taxonomy" id="1618378"/>
    <lineage>
        <taxon>Bacteria</taxon>
        <taxon>Candidatus Collieribacteriota</taxon>
    </lineage>
</organism>
<gene>
    <name evidence="1" type="ORF">UV06_C0014G0001</name>
</gene>
<evidence type="ECO:0000313" key="1">
    <source>
        <dbReference type="EMBL" id="KKS42389.1"/>
    </source>
</evidence>
<dbReference type="Proteomes" id="UP000033854">
    <property type="component" value="Unassembled WGS sequence"/>
</dbReference>
<dbReference type="AlphaFoldDB" id="A0A0G0Z0U9"/>